<keyword evidence="1" id="KW-1133">Transmembrane helix</keyword>
<keyword evidence="1" id="KW-0472">Membrane</keyword>
<gene>
    <name evidence="2" type="ORF">COS18_03880</name>
</gene>
<sequence length="188" mass="21870">MAKKFQKTVNLREKMKQSQSWAKDRQEGIDNIYNEARINKKDWQKIIRPVATKVNEKLVKRIVLILAVLIAIFLIYWLYFNKNENAGSNIDKEKKWYAVKLVDGTEWYGQIGDIASDPVVMDNVYYNYDQMDKNGNNNKQPDSLRLVKRGQETHGPDGSVDVVRAQILYMEPLAVDSKVLKAILEYEK</sequence>
<evidence type="ECO:0000313" key="3">
    <source>
        <dbReference type="Proteomes" id="UP000228896"/>
    </source>
</evidence>
<accession>A0A2M7DMA2</accession>
<dbReference type="EMBL" id="PETS01000104">
    <property type="protein sequence ID" value="PIV50828.1"/>
    <property type="molecule type" value="Genomic_DNA"/>
</dbReference>
<reference evidence="3" key="1">
    <citation type="submission" date="2017-09" db="EMBL/GenBank/DDBJ databases">
        <title>Depth-based differentiation of microbial function through sediment-hosted aquifers and enrichment of novel symbionts in the deep terrestrial subsurface.</title>
        <authorList>
            <person name="Probst A.J."/>
            <person name="Ladd B."/>
            <person name="Jarett J.K."/>
            <person name="Geller-Mcgrath D.E."/>
            <person name="Sieber C.M.K."/>
            <person name="Emerson J.B."/>
            <person name="Anantharaman K."/>
            <person name="Thomas B.C."/>
            <person name="Malmstrom R."/>
            <person name="Stieglmeier M."/>
            <person name="Klingl A."/>
            <person name="Woyke T."/>
            <person name="Ryan C.M."/>
            <person name="Banfield J.F."/>
        </authorList>
    </citation>
    <scope>NUCLEOTIDE SEQUENCE [LARGE SCALE GENOMIC DNA]</scope>
</reference>
<keyword evidence="1" id="KW-0812">Transmembrane</keyword>
<evidence type="ECO:0000313" key="2">
    <source>
        <dbReference type="EMBL" id="PIV50828.1"/>
    </source>
</evidence>
<name>A0A2M7DMA2_9BACT</name>
<feature type="transmembrane region" description="Helical" evidence="1">
    <location>
        <begin position="62"/>
        <end position="80"/>
    </location>
</feature>
<proteinExistence type="predicted"/>
<dbReference type="Proteomes" id="UP000228896">
    <property type="component" value="Unassembled WGS sequence"/>
</dbReference>
<comment type="caution">
    <text evidence="2">The sequence shown here is derived from an EMBL/GenBank/DDBJ whole genome shotgun (WGS) entry which is preliminary data.</text>
</comment>
<dbReference type="AlphaFoldDB" id="A0A2M7DMA2"/>
<evidence type="ECO:0000256" key="1">
    <source>
        <dbReference type="SAM" id="Phobius"/>
    </source>
</evidence>
<protein>
    <submittedName>
        <fullName evidence="2">Uncharacterized protein</fullName>
    </submittedName>
</protein>
<organism evidence="2 3">
    <name type="scientific">Candidatus Falkowbacteria bacterium CG02_land_8_20_14_3_00_36_14</name>
    <dbReference type="NCBI Taxonomy" id="1974560"/>
    <lineage>
        <taxon>Bacteria</taxon>
        <taxon>Candidatus Falkowiibacteriota</taxon>
    </lineage>
</organism>